<dbReference type="InterPro" id="IPR001460">
    <property type="entry name" value="PCN-bd_Tpept"/>
</dbReference>
<dbReference type="Pfam" id="PF21922">
    <property type="entry name" value="PBP_dimer_2"/>
    <property type="match status" value="1"/>
</dbReference>
<dbReference type="GO" id="GO:0071555">
    <property type="term" value="P:cell wall organization"/>
    <property type="evidence" value="ECO:0007669"/>
    <property type="project" value="TreeGrafter"/>
</dbReference>
<dbReference type="InterPro" id="IPR054120">
    <property type="entry name" value="PBPA_dimer"/>
</dbReference>
<dbReference type="Gene3D" id="3.40.710.10">
    <property type="entry name" value="DD-peptidase/beta-lactamase superfamily"/>
    <property type="match status" value="1"/>
</dbReference>
<dbReference type="KEGG" id="mdb:OVN18_04825"/>
<accession>A0A9E8MMN9</accession>
<reference evidence="3" key="1">
    <citation type="submission" date="2022-11" db="EMBL/GenBank/DDBJ databases">
        <title>Description of Microcella daejonensis nov. sp, isolated from riverside soil.</title>
        <authorList>
            <person name="Molina K.M."/>
            <person name="Kim S.B."/>
        </authorList>
    </citation>
    <scope>NUCLEOTIDE SEQUENCE</scope>
    <source>
        <strain evidence="3">MMS21-STM12</strain>
    </source>
</reference>
<name>A0A9E8MMN9_9MICO</name>
<evidence type="ECO:0000313" key="3">
    <source>
        <dbReference type="EMBL" id="WAB82332.1"/>
    </source>
</evidence>
<dbReference type="GO" id="GO:0005886">
    <property type="term" value="C:plasma membrane"/>
    <property type="evidence" value="ECO:0007669"/>
    <property type="project" value="TreeGrafter"/>
</dbReference>
<dbReference type="InterPro" id="IPR012338">
    <property type="entry name" value="Beta-lactam/transpept-like"/>
</dbReference>
<dbReference type="InterPro" id="IPR050515">
    <property type="entry name" value="Beta-lactam/transpept"/>
</dbReference>
<protein>
    <submittedName>
        <fullName evidence="3">Penicillin-binding protein 2</fullName>
    </submittedName>
</protein>
<dbReference type="PANTHER" id="PTHR30627:SF24">
    <property type="entry name" value="PENICILLIN-BINDING PROTEIN 4B"/>
    <property type="match status" value="1"/>
</dbReference>
<proteinExistence type="predicted"/>
<evidence type="ECO:0000313" key="4">
    <source>
        <dbReference type="Proteomes" id="UP001164706"/>
    </source>
</evidence>
<keyword evidence="4" id="KW-1185">Reference proteome</keyword>
<sequence>MNKELRRVSVVALAMFLALFVSTSVIQVFAVDALSDDDRNRRTVLESYSAQRGQILVDGVAVAESTPVDDEYRFLRVYPQPELYSSITGYFTLNQGSTGVEGALNEFLAGQANEQFLDQLNALVTGQPPQGASVELTVDPVVQQAARDALGDLSGSVVAIDPATGEILAMVSTPGYDPNLLASHDTASVLQSYDALIADPNAPLQNRAIGGDLYFPGSVFKILVAAAAIDSGAFTPADAFPNPASLQLPQSTNVISNASRGTCGPGETVTIADALRLSCNIPFAELGLELGEETLAEYAEGFGFGESYDIPMGTTASSFPTGLDDAQLMLSSFGQFDVRVTPLQIAMMTGAVANGGNLMQPTLVESILAPDLSTIEASQPTLLGQPISGSTAATLTGLLVDGVSAPDAAASNARIEGVEVAGKTGTAENGADEPFTLWFTGFAPADDPQVAIAVVVEDGGGQGQSGSGNTLAAPIAKQVLEAVLNR</sequence>
<organism evidence="3 4">
    <name type="scientific">Microcella daejeonensis</name>
    <dbReference type="NCBI Taxonomy" id="2994971"/>
    <lineage>
        <taxon>Bacteria</taxon>
        <taxon>Bacillati</taxon>
        <taxon>Actinomycetota</taxon>
        <taxon>Actinomycetes</taxon>
        <taxon>Micrococcales</taxon>
        <taxon>Microbacteriaceae</taxon>
        <taxon>Microcella</taxon>
    </lineage>
</organism>
<dbReference type="SUPFAM" id="SSF56601">
    <property type="entry name" value="beta-lactamase/transpeptidase-like"/>
    <property type="match status" value="1"/>
</dbReference>
<dbReference type="RefSeq" id="WP_267782317.1">
    <property type="nucleotide sequence ID" value="NZ_CP113089.1"/>
</dbReference>
<dbReference type="PANTHER" id="PTHR30627">
    <property type="entry name" value="PEPTIDOGLYCAN D,D-TRANSPEPTIDASE"/>
    <property type="match status" value="1"/>
</dbReference>
<dbReference type="EMBL" id="CP113089">
    <property type="protein sequence ID" value="WAB82332.1"/>
    <property type="molecule type" value="Genomic_DNA"/>
</dbReference>
<dbReference type="Pfam" id="PF00905">
    <property type="entry name" value="Transpeptidase"/>
    <property type="match status" value="1"/>
</dbReference>
<feature type="domain" description="Penicillin binding protein A dimerisation" evidence="2">
    <location>
        <begin position="52"/>
        <end position="134"/>
    </location>
</feature>
<dbReference type="Gene3D" id="3.90.1310.10">
    <property type="entry name" value="Penicillin-binding protein 2a (Domain 2)"/>
    <property type="match status" value="1"/>
</dbReference>
<dbReference type="Proteomes" id="UP001164706">
    <property type="component" value="Chromosome"/>
</dbReference>
<dbReference type="InterPro" id="IPR036138">
    <property type="entry name" value="PBP_dimer_sf"/>
</dbReference>
<evidence type="ECO:0000259" key="2">
    <source>
        <dbReference type="Pfam" id="PF21922"/>
    </source>
</evidence>
<feature type="domain" description="Penicillin-binding protein transpeptidase" evidence="1">
    <location>
        <begin position="155"/>
        <end position="481"/>
    </location>
</feature>
<dbReference type="GO" id="GO:0008658">
    <property type="term" value="F:penicillin binding"/>
    <property type="evidence" value="ECO:0007669"/>
    <property type="project" value="InterPro"/>
</dbReference>
<gene>
    <name evidence="3" type="ORF">OVN18_04825</name>
</gene>
<dbReference type="GO" id="GO:0071972">
    <property type="term" value="F:peptidoglycan L,D-transpeptidase activity"/>
    <property type="evidence" value="ECO:0007669"/>
    <property type="project" value="TreeGrafter"/>
</dbReference>
<dbReference type="AlphaFoldDB" id="A0A9E8MMN9"/>
<evidence type="ECO:0000259" key="1">
    <source>
        <dbReference type="Pfam" id="PF00905"/>
    </source>
</evidence>
<dbReference type="SUPFAM" id="SSF56519">
    <property type="entry name" value="Penicillin binding protein dimerisation domain"/>
    <property type="match status" value="1"/>
</dbReference>